<dbReference type="Proteomes" id="UP000004994">
    <property type="component" value="Unassembled WGS sequence"/>
</dbReference>
<dbReference type="EnsemblPlants" id="Solyc00g028420.1.1">
    <property type="protein sequence ID" value="Solyc00g028420.1.1"/>
    <property type="gene ID" value="Solyc00g028420.1"/>
</dbReference>
<name>A0A494G964_SOLLC</name>
<dbReference type="PaxDb" id="4081-Solyc00g028420.1.1"/>
<dbReference type="Gramene" id="Solyc00g028420.1.1">
    <property type="protein sequence ID" value="Solyc00g028420.1.1"/>
    <property type="gene ID" value="Solyc00g028420.1"/>
</dbReference>
<proteinExistence type="predicted"/>
<evidence type="ECO:0000256" key="1">
    <source>
        <dbReference type="SAM" id="MobiDB-lite"/>
    </source>
</evidence>
<organism evidence="2">
    <name type="scientific">Solanum lycopersicum</name>
    <name type="common">Tomato</name>
    <name type="synonym">Lycopersicon esculentum</name>
    <dbReference type="NCBI Taxonomy" id="4081"/>
    <lineage>
        <taxon>Eukaryota</taxon>
        <taxon>Viridiplantae</taxon>
        <taxon>Streptophyta</taxon>
        <taxon>Embryophyta</taxon>
        <taxon>Tracheophyta</taxon>
        <taxon>Spermatophyta</taxon>
        <taxon>Magnoliopsida</taxon>
        <taxon>eudicotyledons</taxon>
        <taxon>Gunneridae</taxon>
        <taxon>Pentapetalae</taxon>
        <taxon>asterids</taxon>
        <taxon>lamiids</taxon>
        <taxon>Solanales</taxon>
        <taxon>Solanaceae</taxon>
        <taxon>Solanoideae</taxon>
        <taxon>Solaneae</taxon>
        <taxon>Solanum</taxon>
        <taxon>Solanum subgen. Lycopersicon</taxon>
    </lineage>
</organism>
<protein>
    <submittedName>
        <fullName evidence="2">Uncharacterized protein</fullName>
    </submittedName>
</protein>
<evidence type="ECO:0000313" key="2">
    <source>
        <dbReference type="EnsemblPlants" id="Solyc00g028420.1.1"/>
    </source>
</evidence>
<feature type="compositionally biased region" description="Basic and acidic residues" evidence="1">
    <location>
        <begin position="104"/>
        <end position="116"/>
    </location>
</feature>
<feature type="compositionally biased region" description="Basic and acidic residues" evidence="1">
    <location>
        <begin position="42"/>
        <end position="63"/>
    </location>
</feature>
<feature type="region of interest" description="Disordered" evidence="1">
    <location>
        <begin position="79"/>
        <end position="116"/>
    </location>
</feature>
<dbReference type="AlphaFoldDB" id="A0A494G964"/>
<keyword evidence="3" id="KW-1185">Reference proteome</keyword>
<accession>A0A494G964</accession>
<evidence type="ECO:0000313" key="3">
    <source>
        <dbReference type="Proteomes" id="UP000004994"/>
    </source>
</evidence>
<reference evidence="2" key="2">
    <citation type="submission" date="2019-04" db="UniProtKB">
        <authorList>
            <consortium name="EnsemblPlants"/>
        </authorList>
    </citation>
    <scope>IDENTIFICATION</scope>
    <source>
        <strain evidence="2">cv. Heinz 1706</strain>
    </source>
</reference>
<sequence length="116" mass="12651">MDRASQKGGSLHTGGAISLINRKERMVTHVKKSTNPEEEERLIEPRAKETHPTERSGDYGIKGGREQEVCSALGPTNFLFESGNILPPCPANSDDGADQEGDENDRVIKESDGDNE</sequence>
<dbReference type="InParanoid" id="A0A494G964"/>
<reference evidence="2" key="1">
    <citation type="journal article" date="2012" name="Nature">
        <title>The tomato genome sequence provides insights into fleshy fruit evolution.</title>
        <authorList>
            <consortium name="Tomato Genome Consortium"/>
        </authorList>
    </citation>
    <scope>NUCLEOTIDE SEQUENCE [LARGE SCALE GENOMIC DNA]</scope>
    <source>
        <strain evidence="2">cv. Heinz 1706</strain>
    </source>
</reference>
<feature type="region of interest" description="Disordered" evidence="1">
    <location>
        <begin position="1"/>
        <end position="63"/>
    </location>
</feature>